<reference evidence="3" key="1">
    <citation type="submission" date="2003-08" db="EMBL/GenBank/DDBJ databases">
        <authorList>
            <person name="Birren B."/>
            <person name="Nusbaum C."/>
            <person name="Abebe A."/>
            <person name="Abouelleil A."/>
            <person name="Adekoya E."/>
            <person name="Ait-zahra M."/>
            <person name="Allen N."/>
            <person name="Allen T."/>
            <person name="An P."/>
            <person name="Anderson M."/>
            <person name="Anderson S."/>
            <person name="Arachchi H."/>
            <person name="Armbruster J."/>
            <person name="Bachantsang P."/>
            <person name="Baldwin J."/>
            <person name="Barry A."/>
            <person name="Bayul T."/>
            <person name="Blitshsteyn B."/>
            <person name="Bloom T."/>
            <person name="Blye J."/>
            <person name="Boguslavskiy L."/>
            <person name="Borowsky M."/>
            <person name="Boukhgalter B."/>
            <person name="Brunache A."/>
            <person name="Butler J."/>
            <person name="Calixte N."/>
            <person name="Calvo S."/>
            <person name="Camarata J."/>
            <person name="Campo K."/>
            <person name="Chang J."/>
            <person name="Cheshatsang Y."/>
            <person name="Citroen M."/>
            <person name="Collymore A."/>
            <person name="Considine T."/>
            <person name="Cook A."/>
            <person name="Cooke P."/>
            <person name="Corum B."/>
            <person name="Cuomo C."/>
            <person name="David R."/>
            <person name="Dawoe T."/>
            <person name="Degray S."/>
            <person name="Dodge S."/>
            <person name="Dooley K."/>
            <person name="Dorje P."/>
            <person name="Dorjee K."/>
            <person name="Dorris L."/>
            <person name="Duffey N."/>
            <person name="Dupes A."/>
            <person name="Elkins T."/>
            <person name="Engels R."/>
            <person name="Erickson J."/>
            <person name="Farina A."/>
            <person name="Faro S."/>
            <person name="Ferreira P."/>
            <person name="Fischer H."/>
            <person name="Fitzgerald M."/>
            <person name="Foley K."/>
            <person name="Gage D."/>
            <person name="Galagan J."/>
            <person name="Gearin G."/>
            <person name="Gnerre S."/>
            <person name="Gnirke A."/>
            <person name="Goyette A."/>
            <person name="Graham J."/>
            <person name="Grandbois E."/>
            <person name="Gyaltsen K."/>
            <person name="Hafez N."/>
            <person name="Hagopian D."/>
            <person name="Hagos B."/>
            <person name="Hall J."/>
            <person name="Hatcher B."/>
            <person name="Heller A."/>
            <person name="Higgins H."/>
            <person name="Honan T."/>
            <person name="Horn A."/>
            <person name="Houde N."/>
            <person name="Hughes L."/>
            <person name="Hulme W."/>
            <person name="Husby E."/>
            <person name="Iliev I."/>
            <person name="Jaffe D."/>
            <person name="Jones C."/>
            <person name="Kamal M."/>
            <person name="Kamat A."/>
            <person name="Kamvysselis M."/>
            <person name="Karlsson E."/>
            <person name="Kells C."/>
            <person name="Kieu A."/>
            <person name="Kisner P."/>
            <person name="Kodira C."/>
            <person name="Kulbokas E."/>
            <person name="Labutti K."/>
            <person name="Lama D."/>
            <person name="Landers T."/>
            <person name="Leger J."/>
            <person name="Levine S."/>
            <person name="Lewis D."/>
            <person name="Lewis T."/>
            <person name="Lindblad-toh K."/>
            <person name="Liu X."/>
            <person name="Lokyitsang T."/>
            <person name="Lokyitsang Y."/>
            <person name="Lucien O."/>
            <person name="Lui A."/>
            <person name="Ma L.J."/>
            <person name="Mabbitt R."/>
            <person name="Macdonald J."/>
            <person name="Maclean C."/>
            <person name="Major J."/>
            <person name="Manning J."/>
            <person name="Marabella R."/>
            <person name="Maru K."/>
            <person name="Matthews C."/>
            <person name="Mauceli E."/>
            <person name="Mccarthy M."/>
            <person name="Mcdonough S."/>
            <person name="Mcghee T."/>
            <person name="Meldrim J."/>
            <person name="Meneus L."/>
            <person name="Mesirov J."/>
            <person name="Mihalev A."/>
            <person name="Mihova T."/>
            <person name="Mikkelsen T."/>
            <person name="Mlenga V."/>
            <person name="Moru K."/>
            <person name="Mozes J."/>
            <person name="Mulrain L."/>
            <person name="Munson G."/>
            <person name="Naylor J."/>
            <person name="Newes C."/>
            <person name="Nguyen C."/>
            <person name="Nguyen N."/>
            <person name="Nguyen T."/>
            <person name="Nicol R."/>
            <person name="Nielsen C."/>
            <person name="Nizzari M."/>
            <person name="Norbu C."/>
            <person name="Norbu N."/>
            <person name="O'donnell P."/>
            <person name="Okoawo O."/>
            <person name="O'leary S."/>
            <person name="Omotosho B."/>
            <person name="O'neill K."/>
            <person name="Osman S."/>
            <person name="Parker S."/>
            <person name="Perrin D."/>
            <person name="Phunkhang P."/>
            <person name="Piqani B."/>
            <person name="Purcell S."/>
            <person name="Rachupka T."/>
            <person name="Ramasamy U."/>
            <person name="Rameau R."/>
            <person name="Ray V."/>
            <person name="Raymond C."/>
            <person name="Retta R."/>
            <person name="Richardson S."/>
            <person name="Rise C."/>
            <person name="Rodriguez J."/>
            <person name="Rogers J."/>
            <person name="Rogov P."/>
            <person name="Rutman M."/>
            <person name="Schupbach R."/>
            <person name="Seaman C."/>
            <person name="Settipalli S."/>
            <person name="Sharpe T."/>
            <person name="Sheridan J."/>
            <person name="Sherpa N."/>
            <person name="Shi J."/>
            <person name="Smirnov S."/>
            <person name="Smith C."/>
            <person name="Sougnez C."/>
            <person name="Spencer B."/>
            <person name="Stalker J."/>
            <person name="Stange-thomann N."/>
            <person name="Stavropoulos S."/>
            <person name="Stetson K."/>
            <person name="Stone C."/>
            <person name="Stone S."/>
            <person name="Stubbs M."/>
            <person name="Talamas J."/>
            <person name="Tchuinga P."/>
            <person name="Tenzing P."/>
            <person name="Tesfaye S."/>
            <person name="Theodore J."/>
            <person name="Thoulutsang Y."/>
            <person name="Topham K."/>
            <person name="Towey S."/>
            <person name="Tsamla T."/>
            <person name="Tsomo N."/>
            <person name="Vallee D."/>
            <person name="Vassiliev H."/>
            <person name="Venkataraman V."/>
            <person name="Vinson J."/>
            <person name="Vo A."/>
            <person name="Wade C."/>
            <person name="Wang S."/>
            <person name="Wangchuk T."/>
            <person name="Wangdi T."/>
            <person name="Whittaker C."/>
            <person name="Wilkinson J."/>
            <person name="Wu Y."/>
            <person name="Wyman D."/>
            <person name="Yadav S."/>
            <person name="Yang S."/>
            <person name="Yang X."/>
            <person name="Yeager S."/>
            <person name="Yee E."/>
            <person name="Young G."/>
            <person name="Zainoun J."/>
            <person name="Zembeck L."/>
            <person name="Zimmer A."/>
            <person name="Zody M."/>
            <person name="Lander E."/>
        </authorList>
    </citation>
    <scope>NUCLEOTIDE SEQUENCE [LARGE SCALE GENOMIC DNA]</scope>
</reference>
<sequence length="116" mass="13599">MQKQHQTQNSNEESKAIKRSVIAMYSSVDDEADTNELNENSSKPQHHQTVDSALEMFENTNAKNVSEVEKNTRLKQKEESAKKKEQDKINLEKQKVKKAERKEKEKQRTQKKERGR</sequence>
<keyword evidence="3" id="KW-1185">Reference proteome</keyword>
<dbReference type="Ensembl" id="ENSCSAVT00000010080.1">
    <property type="protein sequence ID" value="ENSCSAVP00000009959.1"/>
    <property type="gene ID" value="ENSCSAVG00000005868.1"/>
</dbReference>
<reference evidence="2" key="3">
    <citation type="submission" date="2025-09" db="UniProtKB">
        <authorList>
            <consortium name="Ensembl"/>
        </authorList>
    </citation>
    <scope>IDENTIFICATION</scope>
</reference>
<feature type="region of interest" description="Disordered" evidence="1">
    <location>
        <begin position="1"/>
        <end position="116"/>
    </location>
</feature>
<dbReference type="Proteomes" id="UP000007875">
    <property type="component" value="Unassembled WGS sequence"/>
</dbReference>
<proteinExistence type="predicted"/>
<dbReference type="HOGENOM" id="CLU_2096013_0_0_1"/>
<dbReference type="PANTHER" id="PTHR31684">
    <property type="entry name" value="COILED-COIL DOMAIN-CONTAINING PROTEIN 43"/>
    <property type="match status" value="1"/>
</dbReference>
<evidence type="ECO:0000256" key="1">
    <source>
        <dbReference type="SAM" id="MobiDB-lite"/>
    </source>
</evidence>
<protein>
    <submittedName>
        <fullName evidence="2">Uncharacterized protein</fullName>
    </submittedName>
</protein>
<name>H2YX98_CIOSA</name>
<dbReference type="GeneTree" id="ENSGT00390000015009"/>
<dbReference type="PANTHER" id="PTHR31684:SF2">
    <property type="entry name" value="COILED-COIL DOMAIN-CONTAINING PROTEIN 43"/>
    <property type="match status" value="1"/>
</dbReference>
<feature type="compositionally biased region" description="Basic and acidic residues" evidence="1">
    <location>
        <begin position="66"/>
        <end position="94"/>
    </location>
</feature>
<dbReference type="AlphaFoldDB" id="H2YX98"/>
<accession>H2YX98</accession>
<organism evidence="2 3">
    <name type="scientific">Ciona savignyi</name>
    <name type="common">Pacific transparent sea squirt</name>
    <dbReference type="NCBI Taxonomy" id="51511"/>
    <lineage>
        <taxon>Eukaryota</taxon>
        <taxon>Metazoa</taxon>
        <taxon>Chordata</taxon>
        <taxon>Tunicata</taxon>
        <taxon>Ascidiacea</taxon>
        <taxon>Phlebobranchia</taxon>
        <taxon>Cionidae</taxon>
        <taxon>Ciona</taxon>
    </lineage>
</organism>
<feature type="compositionally biased region" description="Polar residues" evidence="1">
    <location>
        <begin position="1"/>
        <end position="11"/>
    </location>
</feature>
<feature type="compositionally biased region" description="Basic and acidic residues" evidence="1">
    <location>
        <begin position="100"/>
        <end position="116"/>
    </location>
</feature>
<reference evidence="2" key="2">
    <citation type="submission" date="2025-08" db="UniProtKB">
        <authorList>
            <consortium name="Ensembl"/>
        </authorList>
    </citation>
    <scope>IDENTIFICATION</scope>
</reference>
<dbReference type="InterPro" id="IPR037666">
    <property type="entry name" value="CCDC43"/>
</dbReference>
<evidence type="ECO:0000313" key="3">
    <source>
        <dbReference type="Proteomes" id="UP000007875"/>
    </source>
</evidence>
<evidence type="ECO:0000313" key="2">
    <source>
        <dbReference type="Ensembl" id="ENSCSAVP00000009959.1"/>
    </source>
</evidence>